<dbReference type="GO" id="GO:0004386">
    <property type="term" value="F:helicase activity"/>
    <property type="evidence" value="ECO:0007669"/>
    <property type="project" value="UniProtKB-KW"/>
</dbReference>
<keyword evidence="2" id="KW-0547">Nucleotide-binding</keyword>
<dbReference type="EMBL" id="CP060385">
    <property type="protein sequence ID" value="QOX89383.1"/>
    <property type="molecule type" value="Genomic_DNA"/>
</dbReference>
<evidence type="ECO:0000313" key="2">
    <source>
        <dbReference type="EMBL" id="QOX89383.1"/>
    </source>
</evidence>
<dbReference type="GO" id="GO:0005524">
    <property type="term" value="F:ATP binding"/>
    <property type="evidence" value="ECO:0007669"/>
    <property type="project" value="InterPro"/>
</dbReference>
<evidence type="ECO:0000259" key="1">
    <source>
        <dbReference type="Pfam" id="PF04851"/>
    </source>
</evidence>
<keyword evidence="2" id="KW-0067">ATP-binding</keyword>
<dbReference type="InterPro" id="IPR027417">
    <property type="entry name" value="P-loop_NTPase"/>
</dbReference>
<dbReference type="GO" id="GO:0003677">
    <property type="term" value="F:DNA binding"/>
    <property type="evidence" value="ECO:0007669"/>
    <property type="project" value="InterPro"/>
</dbReference>
<keyword evidence="2" id="KW-0378">Hydrolase</keyword>
<dbReference type="SUPFAM" id="SSF52540">
    <property type="entry name" value="P-loop containing nucleoside triphosphate hydrolases"/>
    <property type="match status" value="1"/>
</dbReference>
<dbReference type="AlphaFoldDB" id="A0A7S7FZE1"/>
<organism evidence="2">
    <name type="scientific">Candidatus Phytoplasma australasiaticum subsp. australasiaticum</name>
    <dbReference type="NCBI Taxonomy" id="2832407"/>
    <lineage>
        <taxon>Bacteria</taxon>
        <taxon>Bacillati</taxon>
        <taxon>Mycoplasmatota</taxon>
        <taxon>Mollicutes</taxon>
        <taxon>Acholeplasmatales</taxon>
        <taxon>Acholeplasmataceae</taxon>
        <taxon>Candidatus Phytoplasma</taxon>
        <taxon>16SrII (Peanut WB group)</taxon>
        <taxon>Candidatus Phytoplasma australasiaticum</taxon>
    </lineage>
</organism>
<sequence length="93" mass="10813">MLLNKIQKQLTDKIIKVFDNQQTTLLVAPTGSGKTIMFSFILKHFFQIKSIEKACVLVHRDELMQQNKKLLKLLIQILQHVILMQKLKNGILK</sequence>
<proteinExistence type="predicted"/>
<gene>
    <name evidence="2" type="ORF">H7685_00140</name>
</gene>
<keyword evidence="2" id="KW-0347">Helicase</keyword>
<name>A0A7S7FZE1_9MOLU</name>
<accession>A0A7S7FZE1</accession>
<reference evidence="2" key="1">
    <citation type="submission" date="2020-08" db="EMBL/GenBank/DDBJ databases">
        <title>Phytoplasma sp. strain PR08 associated with Phyllody Disease of Parthenium hysterophorus.</title>
        <authorList>
            <person name="Kirdat K."/>
            <person name="Tiwarekar B."/>
            <person name="Yadav A."/>
        </authorList>
    </citation>
    <scope>NUCLEOTIDE SEQUENCE [LARGE SCALE GENOMIC DNA]</scope>
    <source>
        <strain evidence="2">PR08</strain>
    </source>
</reference>
<feature type="domain" description="Helicase/UvrB N-terminal" evidence="1">
    <location>
        <begin position="3"/>
        <end position="73"/>
    </location>
</feature>
<dbReference type="InterPro" id="IPR006935">
    <property type="entry name" value="Helicase/UvrB_N"/>
</dbReference>
<dbReference type="Gene3D" id="3.40.50.300">
    <property type="entry name" value="P-loop containing nucleotide triphosphate hydrolases"/>
    <property type="match status" value="1"/>
</dbReference>
<protein>
    <submittedName>
        <fullName evidence="2">DEAD/DEAH box helicase family protein</fullName>
    </submittedName>
</protein>
<dbReference type="GO" id="GO:0016787">
    <property type="term" value="F:hydrolase activity"/>
    <property type="evidence" value="ECO:0007669"/>
    <property type="project" value="InterPro"/>
</dbReference>
<dbReference type="Pfam" id="PF04851">
    <property type="entry name" value="ResIII"/>
    <property type="match status" value="1"/>
</dbReference>